<dbReference type="AlphaFoldDB" id="A0A9D1K2C8"/>
<sequence>MEQKMPFWYTEKQRTARGDTLRGLYAEGGAGMRTRQRKFTIEKAKNPKMTFGLTVGGLFCTVLLLYGLVWRKRK</sequence>
<evidence type="ECO:0000313" key="2">
    <source>
        <dbReference type="EMBL" id="HIS78742.1"/>
    </source>
</evidence>
<comment type="caution">
    <text evidence="2">The sequence shown here is derived from an EMBL/GenBank/DDBJ whole genome shotgun (WGS) entry which is preliminary data.</text>
</comment>
<evidence type="ECO:0000256" key="1">
    <source>
        <dbReference type="SAM" id="Phobius"/>
    </source>
</evidence>
<evidence type="ECO:0000313" key="3">
    <source>
        <dbReference type="Proteomes" id="UP000824141"/>
    </source>
</evidence>
<gene>
    <name evidence="2" type="ORF">IAD03_05160</name>
</gene>
<organism evidence="2 3">
    <name type="scientific">Candidatus Caccousia stercoris</name>
    <dbReference type="NCBI Taxonomy" id="2840723"/>
    <lineage>
        <taxon>Bacteria</taxon>
        <taxon>Bacillati</taxon>
        <taxon>Bacillota</taxon>
        <taxon>Clostridia</taxon>
        <taxon>Eubacteriales</taxon>
        <taxon>Oscillospiraceae</taxon>
        <taxon>Oscillospiraceae incertae sedis</taxon>
        <taxon>Candidatus Caccousia</taxon>
    </lineage>
</organism>
<feature type="transmembrane region" description="Helical" evidence="1">
    <location>
        <begin position="49"/>
        <end position="69"/>
    </location>
</feature>
<protein>
    <submittedName>
        <fullName evidence="2">Uncharacterized protein</fullName>
    </submittedName>
</protein>
<proteinExistence type="predicted"/>
<keyword evidence="1" id="KW-0812">Transmembrane</keyword>
<name>A0A9D1K2C8_9FIRM</name>
<dbReference type="EMBL" id="DVJM01000104">
    <property type="protein sequence ID" value="HIS78742.1"/>
    <property type="molecule type" value="Genomic_DNA"/>
</dbReference>
<keyword evidence="1" id="KW-1133">Transmembrane helix</keyword>
<accession>A0A9D1K2C8</accession>
<reference evidence="2" key="1">
    <citation type="submission" date="2020-10" db="EMBL/GenBank/DDBJ databases">
        <authorList>
            <person name="Gilroy R."/>
        </authorList>
    </citation>
    <scope>NUCLEOTIDE SEQUENCE</scope>
    <source>
        <strain evidence="2">6086</strain>
    </source>
</reference>
<keyword evidence="1" id="KW-0472">Membrane</keyword>
<dbReference type="Proteomes" id="UP000824141">
    <property type="component" value="Unassembled WGS sequence"/>
</dbReference>
<reference evidence="2" key="2">
    <citation type="journal article" date="2021" name="PeerJ">
        <title>Extensive microbial diversity within the chicken gut microbiome revealed by metagenomics and culture.</title>
        <authorList>
            <person name="Gilroy R."/>
            <person name="Ravi A."/>
            <person name="Getino M."/>
            <person name="Pursley I."/>
            <person name="Horton D.L."/>
            <person name="Alikhan N.F."/>
            <person name="Baker D."/>
            <person name="Gharbi K."/>
            <person name="Hall N."/>
            <person name="Watson M."/>
            <person name="Adriaenssens E.M."/>
            <person name="Foster-Nyarko E."/>
            <person name="Jarju S."/>
            <person name="Secka A."/>
            <person name="Antonio M."/>
            <person name="Oren A."/>
            <person name="Chaudhuri R.R."/>
            <person name="La Ragione R."/>
            <person name="Hildebrand F."/>
            <person name="Pallen M.J."/>
        </authorList>
    </citation>
    <scope>NUCLEOTIDE SEQUENCE</scope>
    <source>
        <strain evidence="2">6086</strain>
    </source>
</reference>